<comment type="function">
    <text evidence="10">Part of the binding-protein-dependent transport system for molybdenum; probably responsible for the translocation of the substrate across the membrane.</text>
</comment>
<sequence>MPVDQTQHPGATRTPPRRHGHRRIPFFLFLPAGLGLAFLVLPLFALLLRTPWRELPQHLTAPAIGEALRLSLLTATLATIFCILLGVPLAWLLARVAFPGRRLARALITVPLVLPPVVGGVALLLLFGRRGLIGSWLDETFGFTLPFTTAGVVIAEAFVAMPFLVIAVEGALRGADTRYEEAAATLGAGRWTTFRRVTLPLVAPGIAAGAVLCWARALGEFGATITFAGNFPGRTQTMPLAVYLALETDLEAAIVLSLILLVVSVTILVSLRDRWISSP</sequence>
<protein>
    <recommendedName>
        <fullName evidence="10">Molybdenum transport system permease</fullName>
    </recommendedName>
</protein>
<evidence type="ECO:0000256" key="5">
    <source>
        <dbReference type="ARBA" id="ARBA00022505"/>
    </source>
</evidence>
<comment type="subcellular location">
    <subcellularLocation>
        <location evidence="1 9">Cell membrane</location>
        <topology evidence="1 9">Multi-pass membrane protein</topology>
    </subcellularLocation>
</comment>
<evidence type="ECO:0000256" key="4">
    <source>
        <dbReference type="ARBA" id="ARBA00022475"/>
    </source>
</evidence>
<dbReference type="PANTHER" id="PTHR30183:SF3">
    <property type="entry name" value="MOLYBDENUM TRANSPORT SYSTEM PERMEASE PROTEIN MODB"/>
    <property type="match status" value="1"/>
</dbReference>
<dbReference type="InterPro" id="IPR006469">
    <property type="entry name" value="NifC_ABC_porter"/>
</dbReference>
<evidence type="ECO:0000256" key="2">
    <source>
        <dbReference type="ARBA" id="ARBA00007069"/>
    </source>
</evidence>
<proteinExistence type="inferred from homology"/>
<dbReference type="Pfam" id="PF00528">
    <property type="entry name" value="BPD_transp_1"/>
    <property type="match status" value="1"/>
</dbReference>
<dbReference type="AlphaFoldDB" id="A0A8J3L589"/>
<reference evidence="12" key="1">
    <citation type="submission" date="2021-01" db="EMBL/GenBank/DDBJ databases">
        <title>Whole genome shotgun sequence of Catellatospora methionotrophica NBRC 14553.</title>
        <authorList>
            <person name="Komaki H."/>
            <person name="Tamura T."/>
        </authorList>
    </citation>
    <scope>NUCLEOTIDE SEQUENCE</scope>
    <source>
        <strain evidence="12">NBRC 14553</strain>
    </source>
</reference>
<name>A0A8J3L589_9ACTN</name>
<keyword evidence="6 9" id="KW-0812">Transmembrane</keyword>
<feature type="domain" description="ABC transmembrane type-1" evidence="11">
    <location>
        <begin position="68"/>
        <end position="269"/>
    </location>
</feature>
<evidence type="ECO:0000256" key="3">
    <source>
        <dbReference type="ARBA" id="ARBA00022448"/>
    </source>
</evidence>
<dbReference type="NCBIfam" id="TIGR01581">
    <property type="entry name" value="Mo_ABC_porter"/>
    <property type="match status" value="1"/>
</dbReference>
<dbReference type="InterPro" id="IPR000515">
    <property type="entry name" value="MetI-like"/>
</dbReference>
<feature type="transmembrane region" description="Helical" evidence="9">
    <location>
        <begin position="252"/>
        <end position="271"/>
    </location>
</feature>
<dbReference type="EMBL" id="BONJ01000001">
    <property type="protein sequence ID" value="GIG12352.1"/>
    <property type="molecule type" value="Genomic_DNA"/>
</dbReference>
<dbReference type="PROSITE" id="PS50928">
    <property type="entry name" value="ABC_TM1"/>
    <property type="match status" value="1"/>
</dbReference>
<feature type="transmembrane region" description="Helical" evidence="9">
    <location>
        <begin position="197"/>
        <end position="217"/>
    </location>
</feature>
<feature type="transmembrane region" description="Helical" evidence="9">
    <location>
        <begin position="26"/>
        <end position="48"/>
    </location>
</feature>
<evidence type="ECO:0000256" key="1">
    <source>
        <dbReference type="ARBA" id="ARBA00004651"/>
    </source>
</evidence>
<evidence type="ECO:0000256" key="8">
    <source>
        <dbReference type="ARBA" id="ARBA00023136"/>
    </source>
</evidence>
<evidence type="ECO:0000256" key="10">
    <source>
        <dbReference type="RuleBase" id="RU365097"/>
    </source>
</evidence>
<dbReference type="PANTHER" id="PTHR30183">
    <property type="entry name" value="MOLYBDENUM TRANSPORT SYSTEM PERMEASE PROTEIN MODB"/>
    <property type="match status" value="1"/>
</dbReference>
<evidence type="ECO:0000313" key="13">
    <source>
        <dbReference type="Proteomes" id="UP000660339"/>
    </source>
</evidence>
<keyword evidence="7 9" id="KW-1133">Transmembrane helix</keyword>
<evidence type="ECO:0000256" key="7">
    <source>
        <dbReference type="ARBA" id="ARBA00022989"/>
    </source>
</evidence>
<feature type="transmembrane region" description="Helical" evidence="9">
    <location>
        <begin position="106"/>
        <end position="127"/>
    </location>
</feature>
<gene>
    <name evidence="12" type="ORF">Cme02nite_06840</name>
</gene>
<organism evidence="12 13">
    <name type="scientific">Catellatospora methionotrophica</name>
    <dbReference type="NCBI Taxonomy" id="121620"/>
    <lineage>
        <taxon>Bacteria</taxon>
        <taxon>Bacillati</taxon>
        <taxon>Actinomycetota</taxon>
        <taxon>Actinomycetes</taxon>
        <taxon>Micromonosporales</taxon>
        <taxon>Micromonosporaceae</taxon>
        <taxon>Catellatospora</taxon>
    </lineage>
</organism>
<dbReference type="GO" id="GO:0005886">
    <property type="term" value="C:plasma membrane"/>
    <property type="evidence" value="ECO:0007669"/>
    <property type="project" value="UniProtKB-SubCell"/>
</dbReference>
<feature type="transmembrane region" description="Helical" evidence="9">
    <location>
        <begin position="147"/>
        <end position="168"/>
    </location>
</feature>
<comment type="similarity">
    <text evidence="2 10">Belongs to the binding-protein-dependent transport system permease family. CysTW subfamily.</text>
</comment>
<feature type="transmembrane region" description="Helical" evidence="9">
    <location>
        <begin position="68"/>
        <end position="94"/>
    </location>
</feature>
<dbReference type="InterPro" id="IPR011867">
    <property type="entry name" value="ModB_ABC"/>
</dbReference>
<dbReference type="RefSeq" id="WP_166380137.1">
    <property type="nucleotide sequence ID" value="NZ_BAAATT010000033.1"/>
</dbReference>
<keyword evidence="3 9" id="KW-0813">Transport</keyword>
<accession>A0A8J3L589</accession>
<keyword evidence="4 10" id="KW-1003">Cell membrane</keyword>
<dbReference type="GO" id="GO:0015098">
    <property type="term" value="F:molybdate ion transmembrane transporter activity"/>
    <property type="evidence" value="ECO:0007669"/>
    <property type="project" value="UniProtKB-UniRule"/>
</dbReference>
<keyword evidence="5 10" id="KW-0500">Molybdenum</keyword>
<dbReference type="Gene3D" id="1.10.3720.10">
    <property type="entry name" value="MetI-like"/>
    <property type="match status" value="1"/>
</dbReference>
<comment type="caution">
    <text evidence="12">The sequence shown here is derived from an EMBL/GenBank/DDBJ whole genome shotgun (WGS) entry which is preliminary data.</text>
</comment>
<dbReference type="NCBIfam" id="TIGR02141">
    <property type="entry name" value="modB_ABC"/>
    <property type="match status" value="1"/>
</dbReference>
<keyword evidence="8 9" id="KW-0472">Membrane</keyword>
<evidence type="ECO:0000256" key="6">
    <source>
        <dbReference type="ARBA" id="ARBA00022692"/>
    </source>
</evidence>
<evidence type="ECO:0000313" key="12">
    <source>
        <dbReference type="EMBL" id="GIG12352.1"/>
    </source>
</evidence>
<dbReference type="InterPro" id="IPR035906">
    <property type="entry name" value="MetI-like_sf"/>
</dbReference>
<dbReference type="Proteomes" id="UP000660339">
    <property type="component" value="Unassembled WGS sequence"/>
</dbReference>
<evidence type="ECO:0000256" key="9">
    <source>
        <dbReference type="RuleBase" id="RU363032"/>
    </source>
</evidence>
<keyword evidence="13" id="KW-1185">Reference proteome</keyword>
<evidence type="ECO:0000259" key="11">
    <source>
        <dbReference type="PROSITE" id="PS50928"/>
    </source>
</evidence>
<dbReference type="SUPFAM" id="SSF161098">
    <property type="entry name" value="MetI-like"/>
    <property type="match status" value="1"/>
</dbReference>
<dbReference type="CDD" id="cd06261">
    <property type="entry name" value="TM_PBP2"/>
    <property type="match status" value="1"/>
</dbReference>